<dbReference type="SUPFAM" id="SSF51294">
    <property type="entry name" value="Hedgehog/intein (Hint) domain"/>
    <property type="match status" value="2"/>
</dbReference>
<dbReference type="Pfam" id="PF12637">
    <property type="entry name" value="TSCPD"/>
    <property type="match status" value="1"/>
</dbReference>
<dbReference type="NCBIfam" id="TIGR01443">
    <property type="entry name" value="intein_Cterm"/>
    <property type="match status" value="1"/>
</dbReference>
<dbReference type="PANTHER" id="PTHR43371:SF1">
    <property type="entry name" value="RIBONUCLEOSIDE-DIPHOSPHATE REDUCTASE"/>
    <property type="match status" value="1"/>
</dbReference>
<dbReference type="Pfam" id="PF02867">
    <property type="entry name" value="Ribonuc_red_lgC"/>
    <property type="match status" value="3"/>
</dbReference>
<dbReference type="PROSITE" id="PS50817">
    <property type="entry name" value="INTEIN_N_TER"/>
    <property type="match status" value="2"/>
</dbReference>
<evidence type="ECO:0000256" key="7">
    <source>
        <dbReference type="ARBA" id="ARBA00023000"/>
    </source>
</evidence>
<dbReference type="PRINTS" id="PR00379">
    <property type="entry name" value="INTEIN"/>
</dbReference>
<evidence type="ECO:0000256" key="11">
    <source>
        <dbReference type="ARBA" id="ARBA00025437"/>
    </source>
</evidence>
<dbReference type="InterPro" id="IPR013509">
    <property type="entry name" value="RNR_lsu_N"/>
</dbReference>
<keyword evidence="10" id="KW-0170">Cobalt</keyword>
<dbReference type="InterPro" id="IPR006141">
    <property type="entry name" value="Intein_N"/>
</dbReference>
<evidence type="ECO:0000259" key="14">
    <source>
        <dbReference type="PROSITE" id="PS50819"/>
    </source>
</evidence>
<dbReference type="InterPro" id="IPR000788">
    <property type="entry name" value="RNR_lg_C"/>
</dbReference>
<keyword evidence="5" id="KW-0547">Nucleotide-binding</keyword>
<reference evidence="15" key="1">
    <citation type="submission" date="2022-07" db="EMBL/GenBank/DDBJ databases">
        <title>Complete Genome Sequence of the Radioresistant Bacterium Deinococcus aetherius ST0316, Isolated from the Air Dust collected in Lower Stratosphere above Japan.</title>
        <authorList>
            <person name="Satoh K."/>
            <person name="Hagiwara K."/>
            <person name="Katsumata K."/>
            <person name="Kubo A."/>
            <person name="Yokobori S."/>
            <person name="Yamagishi A."/>
            <person name="Oono Y."/>
            <person name="Narumi I."/>
        </authorList>
    </citation>
    <scope>NUCLEOTIDE SEQUENCE</scope>
    <source>
        <strain evidence="15">ST0316</strain>
    </source>
</reference>
<comment type="function">
    <text evidence="13">Provides the precursors necessary for DNA synthesis. Catalyzes the biosynthesis of deoxyribonucleotides from the corresponding ribonucleotides.</text>
</comment>
<accession>A0ABM8AAA2</accession>
<dbReference type="EC" id="1.17.4.1" evidence="13"/>
<dbReference type="InterPro" id="IPR006142">
    <property type="entry name" value="INTEIN"/>
</dbReference>
<dbReference type="Pfam" id="PF00317">
    <property type="entry name" value="Ribonuc_red_lgN"/>
    <property type="match status" value="1"/>
</dbReference>
<keyword evidence="6" id="KW-0068">Autocatalytic cleavage</keyword>
<dbReference type="Gene3D" id="3.10.28.10">
    <property type="entry name" value="Homing endonucleases"/>
    <property type="match status" value="1"/>
</dbReference>
<evidence type="ECO:0000256" key="3">
    <source>
        <dbReference type="ARBA" id="ARBA00022628"/>
    </source>
</evidence>
<organism evidence="15 16">
    <name type="scientific">Deinococcus aetherius</name>
    <dbReference type="NCBI Taxonomy" id="200252"/>
    <lineage>
        <taxon>Bacteria</taxon>
        <taxon>Thermotogati</taxon>
        <taxon>Deinococcota</taxon>
        <taxon>Deinococci</taxon>
        <taxon>Deinococcales</taxon>
        <taxon>Deinococcaceae</taxon>
        <taxon>Deinococcus</taxon>
    </lineage>
</organism>
<evidence type="ECO:0000256" key="4">
    <source>
        <dbReference type="ARBA" id="ARBA00022634"/>
    </source>
</evidence>
<dbReference type="Pfam" id="PF14528">
    <property type="entry name" value="LAGLIDADG_3"/>
    <property type="match status" value="1"/>
</dbReference>
<evidence type="ECO:0000256" key="10">
    <source>
        <dbReference type="ARBA" id="ARBA00023285"/>
    </source>
</evidence>
<keyword evidence="7" id="KW-0651">Protein splicing</keyword>
<dbReference type="InterPro" id="IPR030934">
    <property type="entry name" value="Intein_C"/>
</dbReference>
<evidence type="ECO:0000256" key="2">
    <source>
        <dbReference type="ARBA" id="ARBA00007405"/>
    </source>
</evidence>
<dbReference type="InterPro" id="IPR024434">
    <property type="entry name" value="TSCPD_dom"/>
</dbReference>
<dbReference type="PROSITE" id="PS50819">
    <property type="entry name" value="INTEIN_ENDONUCLEASE"/>
    <property type="match status" value="1"/>
</dbReference>
<comment type="similarity">
    <text evidence="2">Belongs to the ribonucleoside diphosphate reductase class-2 family.</text>
</comment>
<dbReference type="EMBL" id="AP026560">
    <property type="protein sequence ID" value="BDP40696.1"/>
    <property type="molecule type" value="Genomic_DNA"/>
</dbReference>
<dbReference type="InterPro" id="IPR036844">
    <property type="entry name" value="Hint_dom_sf"/>
</dbReference>
<proteinExistence type="inferred from homology"/>
<evidence type="ECO:0000256" key="5">
    <source>
        <dbReference type="ARBA" id="ARBA00022741"/>
    </source>
</evidence>
<evidence type="ECO:0000256" key="1">
    <source>
        <dbReference type="ARBA" id="ARBA00001922"/>
    </source>
</evidence>
<dbReference type="SMART" id="SM00306">
    <property type="entry name" value="HintN"/>
    <property type="match status" value="2"/>
</dbReference>
<keyword evidence="3" id="KW-0846">Cobalamin</keyword>
<evidence type="ECO:0000313" key="15">
    <source>
        <dbReference type="EMBL" id="BDP40696.1"/>
    </source>
</evidence>
<dbReference type="InterPro" id="IPR044925">
    <property type="entry name" value="His-Me_finger_sf"/>
</dbReference>
<keyword evidence="4" id="KW-0237">DNA synthesis</keyword>
<dbReference type="CDD" id="cd00081">
    <property type="entry name" value="Hint"/>
    <property type="match status" value="2"/>
</dbReference>
<dbReference type="InterPro" id="IPR004042">
    <property type="entry name" value="Intein_endonuc_central"/>
</dbReference>
<evidence type="ECO:0000313" key="16">
    <source>
        <dbReference type="Proteomes" id="UP001064971"/>
    </source>
</evidence>
<comment type="function">
    <text evidence="11">Catalyzes the reduction of ribonucleotides to deoxyribonucleotides. May function to provide a pool of deoxyribonucleotide precursors for DNA repair during oxygen limitation and/or for immediate growth after restoration of oxygen.</text>
</comment>
<feature type="domain" description="DOD-type homing endonuclease" evidence="14">
    <location>
        <begin position="443"/>
        <end position="576"/>
    </location>
</feature>
<sequence length="1933" mass="211677">MTTAPDRSLSNFDENAHHIAKRQYLQAGDGDLGGMFRRIADWVAGAEVPEARLAWAQKYYDLMAEKKFCPGGRVLAGAGTQHGNVLNCFVQGSTEHNPESFDGVMEVAKKLALVTKVGGGNGVNLDVYTPRAASSRPDAGVRGWAYMSATHPDVGDFIEGLMRPPTQPDGEKQPVAVRNWTRVVYGHAIPAELVASARLNGVQIVRALPEGVQAVADDMGGIIDAARAVAESAKVGVEPRIDLSEMRPEGAPIKGSGGTSSGPVSFLMEIFDNFLEWANRGGETSGPINTLRFVYAPVLRVVRQGGCLHPDTLVHTSRGTLRLRELVDARSFGHQGHALEVATDEGWRHSPEGFNNGLADTLRVGLENGLTLQGTPNHKLKVLREDGSHEWVRFDELQSGDWAIQVLDGHTGTPALLEPLPELHFNTKCIRTPETLTEDLAFWLGYLWGDGFVSGNRVGFAVAHGSPMMEETPRLFRDLFGLELRQEQKEDDRSVVFVTRSAALVAWLERNDLLKGKALTLEVPRPVRQAPRPVLGAFLRGLFEADGTLLHGYPQLSAASRQLAEDVVVLLGGLGIPAKLTRYEALPNRYSKREHYRLNVVSGKGLERYVERVGWLLGSRFEALGSFQPDPARESAWPLPHASGLLAGVHGSLPAGRKGSPSAYTGTRKTLSRYIRGERGLTASGYAALALNPQIANALPAFDHDEYYVRVQGVTPGERILTLDISVEENHTYLANGMVSHNTRRGAGMATISIEHPDVLDFLTAKDLDREAAEGDISTFNISILVTEKFWQTLERDGLWHVDVQEVPGKYYLEPQAGMYNGHLPTLPERAEDGARGVPLYRAAPQGRYNPADKRPGLPAKWLWDQIAQHAWATGEPGLIFVDRVNEYSALKGLGKRYEIRSTNPCVTGDTLVAVADGRGAVSFRELTEAGVDVPVYTKDGRGDVVVRWMRNPRVTGYDQPIYEVTFDDGLKVRVTRNHRFNLTDGTAREALALRPGDSVASLTQFHAKFDEVLPHMTKTRSQDYVWLTSGKGKPKGEHRLIAAFSLGRALKTGEVVHHRDYDAQNNHPGNLEVMTVEAHDDLHRTDMLGDNNPMRERWWGQLTDAEKDAYRSRMSVSTSGERNGRHSGLSHTELEEAARELARSLGRGFTNREWQTHAKERGLPQSFSDHREAELGSVNALSERVANDLGLPVLPRGVGQSRQIVHNFDLYQSALDSGYVAVRHEGNFYPIVTRACEDCRTHYEQPWSRREVSYCRPCGLKRASAAGREGARATMGRVSENTSERQVRAFNDLKFRLGRRPFKTEWEAHCREVGVPVRLHPGGLPTYAALTERASMANHRVVTVEYVGREDVYNGTVDEFHNYYIGHHTVSAEGEKPRFSYVNTRQCGEIPLTIGEPCDLGAINLAAYVKGSTFDYAAFRADVRTCVRFLDDVLDVNVFALEDNRVASQDLRRLGLGVMGLADALIKMGLRYDNEAGREAIYEIMSALREEAVAESERLGQERGVYPVYGRNAKKIPHGPRRNVAVLTVAPTGTTSMLMGVSSGIEPVFSPFIWRKIGSEYRALLAPLFVELLNQYPAPAGLEKDGGWDWDKVTEAISENHGSVVGLAFIPEALQQVFVCAHDIKPEDHVRMQGTVQRAFDDGGQHAANSLSKTINLPHEATVEDVQDAYSEAYRTGCKGITVYRDGSRQFQVLSTSKKKEKKAEETPAEAVAEVMGEKTGEVVTQPEVQSVPAPVAPAAGPVQPAARPAAPSAPVYERPARLQGITDMVKLTDPTSGHRRSFLVTVNHLGGKPVEVMVISGRAGDEANADSEALGRVVSIALQYGVPASALVKTLRGINGGLYGSYNGRLVGSKADLIAVALETFQKDMDAASLPPLAGASVDAPALAPAAPSGVSVEGLSRERCPVCEERAVIREEGCLKCQACGYSKCG</sequence>
<comment type="cofactor">
    <cofactor evidence="1">
        <name>adenosylcob(III)alamin</name>
        <dbReference type="ChEBI" id="CHEBI:18408"/>
    </cofactor>
</comment>
<dbReference type="InterPro" id="IPR003587">
    <property type="entry name" value="Hint_dom_N"/>
</dbReference>
<dbReference type="Gene3D" id="3.20.70.20">
    <property type="match status" value="4"/>
</dbReference>
<evidence type="ECO:0000256" key="12">
    <source>
        <dbReference type="ARBA" id="ARBA00047754"/>
    </source>
</evidence>
<dbReference type="SUPFAM" id="SSF51998">
    <property type="entry name" value="PFL-like glycyl radical enzymes"/>
    <property type="match status" value="3"/>
</dbReference>
<keyword evidence="9 13" id="KW-0215">Deoxyribonucleotide synthesis</keyword>
<evidence type="ECO:0000256" key="8">
    <source>
        <dbReference type="ARBA" id="ARBA00023002"/>
    </source>
</evidence>
<comment type="catalytic activity">
    <reaction evidence="12 13">
        <text>a 2'-deoxyribonucleoside 5'-diphosphate + [thioredoxin]-disulfide + H2O = a ribonucleoside 5'-diphosphate + [thioredoxin]-dithiol</text>
        <dbReference type="Rhea" id="RHEA:23252"/>
        <dbReference type="Rhea" id="RHEA-COMP:10698"/>
        <dbReference type="Rhea" id="RHEA-COMP:10700"/>
        <dbReference type="ChEBI" id="CHEBI:15377"/>
        <dbReference type="ChEBI" id="CHEBI:29950"/>
        <dbReference type="ChEBI" id="CHEBI:50058"/>
        <dbReference type="ChEBI" id="CHEBI:57930"/>
        <dbReference type="ChEBI" id="CHEBI:73316"/>
        <dbReference type="EC" id="1.17.4.1"/>
    </reaction>
</comment>
<dbReference type="NCBIfam" id="TIGR01445">
    <property type="entry name" value="intein_Nterm"/>
    <property type="match status" value="1"/>
</dbReference>
<dbReference type="PROSITE" id="PS50818">
    <property type="entry name" value="INTEIN_C_TER"/>
    <property type="match status" value="1"/>
</dbReference>
<protein>
    <recommendedName>
        <fullName evidence="13">Ribonucleoside-diphosphate reductase</fullName>
        <ecNumber evidence="13">1.17.4.1</ecNumber>
    </recommendedName>
</protein>
<evidence type="ECO:0000256" key="13">
    <source>
        <dbReference type="RuleBase" id="RU003410"/>
    </source>
</evidence>
<dbReference type="SUPFAM" id="SSF54060">
    <property type="entry name" value="His-Me finger endonucleases"/>
    <property type="match status" value="1"/>
</dbReference>
<dbReference type="RefSeq" id="WP_264776518.1">
    <property type="nucleotide sequence ID" value="NZ_AP026560.1"/>
</dbReference>
<gene>
    <name evidence="15" type="ORF">DAETH_06650</name>
</gene>
<dbReference type="SUPFAM" id="SSF55608">
    <property type="entry name" value="Homing endonucleases"/>
    <property type="match status" value="1"/>
</dbReference>
<keyword evidence="8 13" id="KW-0560">Oxidoreductase</keyword>
<evidence type="ECO:0000256" key="9">
    <source>
        <dbReference type="ARBA" id="ARBA00023116"/>
    </source>
</evidence>
<evidence type="ECO:0000256" key="6">
    <source>
        <dbReference type="ARBA" id="ARBA00022813"/>
    </source>
</evidence>
<dbReference type="InterPro" id="IPR050862">
    <property type="entry name" value="RdRp_reductase_class-2"/>
</dbReference>
<dbReference type="PANTHER" id="PTHR43371">
    <property type="entry name" value="VITAMIN B12-DEPENDENT RIBONUCLEOTIDE REDUCTASE"/>
    <property type="match status" value="1"/>
</dbReference>
<keyword evidence="16" id="KW-1185">Reference proteome</keyword>
<dbReference type="InterPro" id="IPR003586">
    <property type="entry name" value="Hint_dom_C"/>
</dbReference>
<comment type="similarity">
    <text evidence="13">Belongs to the ribonucleoside diphosphate reductase large chain family.</text>
</comment>
<dbReference type="InterPro" id="IPR027434">
    <property type="entry name" value="Homing_endonucl"/>
</dbReference>
<dbReference type="SMART" id="SM00305">
    <property type="entry name" value="HintC"/>
    <property type="match status" value="1"/>
</dbReference>
<dbReference type="InterPro" id="IPR004860">
    <property type="entry name" value="LAGLIDADG_dom"/>
</dbReference>
<dbReference type="Proteomes" id="UP001064971">
    <property type="component" value="Chromosome"/>
</dbReference>
<name>A0ABM8AAA2_9DEIO</name>
<dbReference type="Gene3D" id="2.170.16.10">
    <property type="entry name" value="Hedgehog/Intein (Hint) domain"/>
    <property type="match status" value="2"/>
</dbReference>